<keyword evidence="2" id="KW-0472">Membrane</keyword>
<comment type="subcellular location">
    <subcellularLocation>
        <location evidence="1">Cell membrane</location>
        <topology evidence="1">Multi-pass membrane protein</topology>
    </subcellularLocation>
</comment>
<protein>
    <submittedName>
        <fullName evidence="4">Voltage-gated potassium channel</fullName>
    </submittedName>
</protein>
<dbReference type="AlphaFoldDB" id="A0A4R2PAI8"/>
<dbReference type="Proteomes" id="UP000295416">
    <property type="component" value="Unassembled WGS sequence"/>
</dbReference>
<dbReference type="InterPro" id="IPR050721">
    <property type="entry name" value="Trk_Ktr_HKT_K-transport"/>
</dbReference>
<keyword evidence="2" id="KW-1133">Transmembrane helix</keyword>
<dbReference type="PANTHER" id="PTHR43833">
    <property type="entry name" value="POTASSIUM CHANNEL PROTEIN 2-RELATED-RELATED"/>
    <property type="match status" value="1"/>
</dbReference>
<dbReference type="Pfam" id="PF07885">
    <property type="entry name" value="Ion_trans_2"/>
    <property type="match status" value="1"/>
</dbReference>
<comment type="caution">
    <text evidence="4">The sequence shown here is derived from an EMBL/GenBank/DDBJ whole genome shotgun (WGS) entry which is preliminary data.</text>
</comment>
<dbReference type="GO" id="GO:0034220">
    <property type="term" value="P:monoatomic ion transmembrane transport"/>
    <property type="evidence" value="ECO:0007669"/>
    <property type="project" value="UniProtKB-KW"/>
</dbReference>
<accession>A0A4R2PAI8</accession>
<name>A0A4R2PAI8_9BACL</name>
<keyword evidence="2" id="KW-0812">Transmembrane</keyword>
<dbReference type="OrthoDB" id="9785285at2"/>
<keyword evidence="4" id="KW-0407">Ion channel</keyword>
<dbReference type="PROSITE" id="PS51201">
    <property type="entry name" value="RCK_N"/>
    <property type="match status" value="1"/>
</dbReference>
<feature type="transmembrane region" description="Helical" evidence="2">
    <location>
        <begin position="48"/>
        <end position="66"/>
    </location>
</feature>
<dbReference type="InterPro" id="IPR036291">
    <property type="entry name" value="NAD(P)-bd_dom_sf"/>
</dbReference>
<proteinExistence type="predicted"/>
<keyword evidence="4" id="KW-0406">Ion transport</keyword>
<evidence type="ECO:0000313" key="4">
    <source>
        <dbReference type="EMBL" id="TCP30915.1"/>
    </source>
</evidence>
<dbReference type="EMBL" id="SLXK01000004">
    <property type="protein sequence ID" value="TCP30915.1"/>
    <property type="molecule type" value="Genomic_DNA"/>
</dbReference>
<dbReference type="GO" id="GO:0005886">
    <property type="term" value="C:plasma membrane"/>
    <property type="evidence" value="ECO:0007669"/>
    <property type="project" value="UniProtKB-SubCell"/>
</dbReference>
<keyword evidence="4" id="KW-0813">Transport</keyword>
<reference evidence="4 5" key="1">
    <citation type="submission" date="2019-03" db="EMBL/GenBank/DDBJ databases">
        <title>Genomic Encyclopedia of Type Strains, Phase IV (KMG-IV): sequencing the most valuable type-strain genomes for metagenomic binning, comparative biology and taxonomic classification.</title>
        <authorList>
            <person name="Goeker M."/>
        </authorList>
    </citation>
    <scope>NUCLEOTIDE SEQUENCE [LARGE SCALE GENOMIC DNA]</scope>
    <source>
        <strain evidence="4 5">DSM 19377</strain>
    </source>
</reference>
<dbReference type="RefSeq" id="WP_132744199.1">
    <property type="nucleotide sequence ID" value="NZ_SLXK01000004.1"/>
</dbReference>
<evidence type="ECO:0000256" key="2">
    <source>
        <dbReference type="SAM" id="Phobius"/>
    </source>
</evidence>
<dbReference type="Gene3D" id="3.40.50.720">
    <property type="entry name" value="NAD(P)-binding Rossmann-like Domain"/>
    <property type="match status" value="1"/>
</dbReference>
<keyword evidence="5" id="KW-1185">Reference proteome</keyword>
<feature type="transmembrane region" description="Helical" evidence="2">
    <location>
        <begin position="73"/>
        <end position="94"/>
    </location>
</feature>
<evidence type="ECO:0000259" key="3">
    <source>
        <dbReference type="PROSITE" id="PS51201"/>
    </source>
</evidence>
<dbReference type="Pfam" id="PF02254">
    <property type="entry name" value="TrkA_N"/>
    <property type="match status" value="1"/>
</dbReference>
<dbReference type="PANTHER" id="PTHR43833:SF9">
    <property type="entry name" value="POTASSIUM CHANNEL PROTEIN YUGO-RELATED"/>
    <property type="match status" value="1"/>
</dbReference>
<organism evidence="4 5">
    <name type="scientific">Scopulibacillus darangshiensis</name>
    <dbReference type="NCBI Taxonomy" id="442528"/>
    <lineage>
        <taxon>Bacteria</taxon>
        <taxon>Bacillati</taxon>
        <taxon>Bacillota</taxon>
        <taxon>Bacilli</taxon>
        <taxon>Bacillales</taxon>
        <taxon>Sporolactobacillaceae</taxon>
        <taxon>Scopulibacillus</taxon>
    </lineage>
</organism>
<dbReference type="InterPro" id="IPR013099">
    <property type="entry name" value="K_chnl_dom"/>
</dbReference>
<sequence>MWIIRLIIQKALGISNWLIIFASFVVVFGATSAAYLLEPETFKTPFDAFWWVMVTVTTVGYGDVYPHSIAGRIVGIFLFVFGIGFVGVLIGKIVDSFSAFNRRREEGKLAYKGRGHIVIIGWSKKAEHAAEEILASNAKVDVVIIDTLERAPIAKERIHFVSGEASEDNTLEQANLKKAKSVLVFADDNISEPQICDGKSLIIVTTVEQFAPGVHTVVEIMDERHIKNFHFVHVNEFILMNQTISRLAVRSAFMAGVSEVYQQLISRKKGENLYRIPKHPHWNTYGEAFHALLEQGATLVADGNELDINRRLQEEIPDNAELYMICDPKTYHKLLEQAK</sequence>
<feature type="transmembrane region" description="Helical" evidence="2">
    <location>
        <begin position="12"/>
        <end position="36"/>
    </location>
</feature>
<dbReference type="SUPFAM" id="SSF51735">
    <property type="entry name" value="NAD(P)-binding Rossmann-fold domains"/>
    <property type="match status" value="1"/>
</dbReference>
<dbReference type="SUPFAM" id="SSF81324">
    <property type="entry name" value="Voltage-gated potassium channels"/>
    <property type="match status" value="1"/>
</dbReference>
<dbReference type="GO" id="GO:0006813">
    <property type="term" value="P:potassium ion transport"/>
    <property type="evidence" value="ECO:0007669"/>
    <property type="project" value="InterPro"/>
</dbReference>
<dbReference type="InterPro" id="IPR003148">
    <property type="entry name" value="RCK_N"/>
</dbReference>
<evidence type="ECO:0000256" key="1">
    <source>
        <dbReference type="ARBA" id="ARBA00004651"/>
    </source>
</evidence>
<evidence type="ECO:0000313" key="5">
    <source>
        <dbReference type="Proteomes" id="UP000295416"/>
    </source>
</evidence>
<gene>
    <name evidence="4" type="ORF">EV207_10494</name>
</gene>
<dbReference type="Gene3D" id="1.10.287.70">
    <property type="match status" value="1"/>
</dbReference>
<feature type="domain" description="RCK N-terminal" evidence="3">
    <location>
        <begin position="114"/>
        <end position="239"/>
    </location>
</feature>